<name>A0A9D3LW69_ANGAN</name>
<dbReference type="AlphaFoldDB" id="A0A9D3LW69"/>
<keyword evidence="2" id="KW-1185">Reference proteome</keyword>
<evidence type="ECO:0000313" key="2">
    <source>
        <dbReference type="Proteomes" id="UP001044222"/>
    </source>
</evidence>
<dbReference type="Proteomes" id="UP001044222">
    <property type="component" value="Chromosome 12"/>
</dbReference>
<sequence>MRSSVGLTLAFPPRYQQWCSQANHTGILPPPPLWKLTMWHCSYQCRNQFVSACHPLASDAAVRFYAKTSFLGTGVLEFPFYRERSSHKGLVKLSLP</sequence>
<reference evidence="1" key="1">
    <citation type="submission" date="2021-01" db="EMBL/GenBank/DDBJ databases">
        <title>A chromosome-scale assembly of European eel, Anguilla anguilla.</title>
        <authorList>
            <person name="Henkel C."/>
            <person name="Jong-Raadsen S.A."/>
            <person name="Dufour S."/>
            <person name="Weltzien F.-A."/>
            <person name="Palstra A.P."/>
            <person name="Pelster B."/>
            <person name="Spaink H.P."/>
            <person name="Van Den Thillart G.E."/>
            <person name="Jansen H."/>
            <person name="Zahm M."/>
            <person name="Klopp C."/>
            <person name="Cedric C."/>
            <person name="Louis A."/>
            <person name="Berthelot C."/>
            <person name="Parey E."/>
            <person name="Roest Crollius H."/>
            <person name="Montfort J."/>
            <person name="Robinson-Rechavi M."/>
            <person name="Bucao C."/>
            <person name="Bouchez O."/>
            <person name="Gislard M."/>
            <person name="Lluch J."/>
            <person name="Milhes M."/>
            <person name="Lampietro C."/>
            <person name="Lopez Roques C."/>
            <person name="Donnadieu C."/>
            <person name="Braasch I."/>
            <person name="Desvignes T."/>
            <person name="Postlethwait J."/>
            <person name="Bobe J."/>
            <person name="Guiguen Y."/>
            <person name="Dirks R."/>
        </authorList>
    </citation>
    <scope>NUCLEOTIDE SEQUENCE</scope>
    <source>
        <strain evidence="1">Tag_6206</strain>
        <tissue evidence="1">Liver</tissue>
    </source>
</reference>
<proteinExistence type="predicted"/>
<protein>
    <submittedName>
        <fullName evidence="1">Uncharacterized protein</fullName>
    </submittedName>
</protein>
<organism evidence="1 2">
    <name type="scientific">Anguilla anguilla</name>
    <name type="common">European freshwater eel</name>
    <name type="synonym">Muraena anguilla</name>
    <dbReference type="NCBI Taxonomy" id="7936"/>
    <lineage>
        <taxon>Eukaryota</taxon>
        <taxon>Metazoa</taxon>
        <taxon>Chordata</taxon>
        <taxon>Craniata</taxon>
        <taxon>Vertebrata</taxon>
        <taxon>Euteleostomi</taxon>
        <taxon>Actinopterygii</taxon>
        <taxon>Neopterygii</taxon>
        <taxon>Teleostei</taxon>
        <taxon>Anguilliformes</taxon>
        <taxon>Anguillidae</taxon>
        <taxon>Anguilla</taxon>
    </lineage>
</organism>
<evidence type="ECO:0000313" key="1">
    <source>
        <dbReference type="EMBL" id="KAG5838112.1"/>
    </source>
</evidence>
<comment type="caution">
    <text evidence="1">The sequence shown here is derived from an EMBL/GenBank/DDBJ whole genome shotgun (WGS) entry which is preliminary data.</text>
</comment>
<gene>
    <name evidence="1" type="ORF">ANANG_G00220340</name>
</gene>
<dbReference type="EMBL" id="JAFIRN010000012">
    <property type="protein sequence ID" value="KAG5838112.1"/>
    <property type="molecule type" value="Genomic_DNA"/>
</dbReference>
<accession>A0A9D3LW69</accession>